<name>A0AAW9RM23_9HYPH</name>
<dbReference type="InterPro" id="IPR035903">
    <property type="entry name" value="HesB-like_dom_sf"/>
</dbReference>
<gene>
    <name evidence="4" type="primary">erpA</name>
    <name evidence="4" type="ORF">V3328_17635</name>
</gene>
<evidence type="ECO:0000313" key="5">
    <source>
        <dbReference type="Proteomes" id="UP001378188"/>
    </source>
</evidence>
<evidence type="ECO:0000313" key="4">
    <source>
        <dbReference type="EMBL" id="MEJ8573317.1"/>
    </source>
</evidence>
<dbReference type="InterPro" id="IPR000361">
    <property type="entry name" value="ATAP_core_dom"/>
</dbReference>
<reference evidence="4 5" key="1">
    <citation type="submission" date="2024-02" db="EMBL/GenBank/DDBJ databases">
        <title>Genome analysis and characterization of Microbaculum marinisediminis sp. nov., isolated from marine sediment.</title>
        <authorList>
            <person name="Du Z.-J."/>
            <person name="Ye Y.-Q."/>
            <person name="Zhang Z.-R."/>
            <person name="Yuan S.-M."/>
            <person name="Zhang X.-Y."/>
        </authorList>
    </citation>
    <scope>NUCLEOTIDE SEQUENCE [LARGE SCALE GENOMIC DNA]</scope>
    <source>
        <strain evidence="4 5">SDUM1044001</strain>
    </source>
</reference>
<dbReference type="Gene3D" id="2.60.300.12">
    <property type="entry name" value="HesB-like domain"/>
    <property type="match status" value="1"/>
</dbReference>
<dbReference type="Pfam" id="PF01521">
    <property type="entry name" value="Fe-S_biosyn"/>
    <property type="match status" value="1"/>
</dbReference>
<keyword evidence="2" id="KW-0408">Iron</keyword>
<dbReference type="AlphaFoldDB" id="A0AAW9RM23"/>
<feature type="domain" description="Core" evidence="3">
    <location>
        <begin position="9"/>
        <end position="108"/>
    </location>
</feature>
<dbReference type="NCBIfam" id="NF010147">
    <property type="entry name" value="PRK13623.1"/>
    <property type="match status" value="1"/>
</dbReference>
<dbReference type="GO" id="GO:1990229">
    <property type="term" value="C:iron-sulfur cluster assembly complex"/>
    <property type="evidence" value="ECO:0007669"/>
    <property type="project" value="UniProtKB-ARBA"/>
</dbReference>
<dbReference type="GO" id="GO:0005506">
    <property type="term" value="F:iron ion binding"/>
    <property type="evidence" value="ECO:0007669"/>
    <property type="project" value="TreeGrafter"/>
</dbReference>
<keyword evidence="5" id="KW-1185">Reference proteome</keyword>
<dbReference type="SUPFAM" id="SSF89360">
    <property type="entry name" value="HesB-like domain"/>
    <property type="match status" value="1"/>
</dbReference>
<protein>
    <submittedName>
        <fullName evidence="4">Iron-sulfur cluster insertion protein ErpA</fullName>
    </submittedName>
</protein>
<dbReference type="InterPro" id="IPR016092">
    <property type="entry name" value="ATAP"/>
</dbReference>
<dbReference type="Proteomes" id="UP001378188">
    <property type="component" value="Unassembled WGS sequence"/>
</dbReference>
<dbReference type="PANTHER" id="PTHR43011:SF1">
    <property type="entry name" value="IRON-SULFUR CLUSTER ASSEMBLY 2 HOMOLOG, MITOCHONDRIAL"/>
    <property type="match status" value="1"/>
</dbReference>
<dbReference type="RefSeq" id="WP_340331010.1">
    <property type="nucleotide sequence ID" value="NZ_JAZHOF010000007.1"/>
</dbReference>
<evidence type="ECO:0000256" key="1">
    <source>
        <dbReference type="ARBA" id="ARBA00022723"/>
    </source>
</evidence>
<keyword evidence="1" id="KW-0479">Metal-binding</keyword>
<dbReference type="NCBIfam" id="TIGR00049">
    <property type="entry name" value="iron-sulfur cluster assembly accessory protein"/>
    <property type="match status" value="1"/>
</dbReference>
<evidence type="ECO:0000259" key="3">
    <source>
        <dbReference type="Pfam" id="PF01521"/>
    </source>
</evidence>
<proteinExistence type="predicted"/>
<dbReference type="PANTHER" id="PTHR43011">
    <property type="entry name" value="IRON-SULFUR CLUSTER ASSEMBLY 2 HOMOLOG, MITOCHONDRIAL"/>
    <property type="match status" value="1"/>
</dbReference>
<organism evidence="4 5">
    <name type="scientific">Microbaculum marinum</name>
    <dbReference type="NCBI Taxonomy" id="1764581"/>
    <lineage>
        <taxon>Bacteria</taxon>
        <taxon>Pseudomonadati</taxon>
        <taxon>Pseudomonadota</taxon>
        <taxon>Alphaproteobacteria</taxon>
        <taxon>Hyphomicrobiales</taxon>
        <taxon>Tepidamorphaceae</taxon>
        <taxon>Microbaculum</taxon>
    </lineage>
</organism>
<evidence type="ECO:0000256" key="2">
    <source>
        <dbReference type="ARBA" id="ARBA00023004"/>
    </source>
</evidence>
<dbReference type="GO" id="GO:0051539">
    <property type="term" value="F:4 iron, 4 sulfur cluster binding"/>
    <property type="evidence" value="ECO:0007669"/>
    <property type="project" value="TreeGrafter"/>
</dbReference>
<accession>A0AAW9RM23</accession>
<dbReference type="FunFam" id="2.60.300.12:FF:000006">
    <property type="entry name" value="Iron-sulfur cluster assembly 2 mitochondrial"/>
    <property type="match status" value="1"/>
</dbReference>
<comment type="caution">
    <text evidence="4">The sequence shown here is derived from an EMBL/GenBank/DDBJ whole genome shotgun (WGS) entry which is preliminary data.</text>
</comment>
<sequence>MLDTQDNTVSVTDRAARRINQILAKDPSKNALRVSVSGGGCSGFQYEFDLDATRTDDDIVVEKDGATVLIDSMSLMYMSGSEIDFVDDLIGASFQVRNPHATASCGCGTSFTI</sequence>
<dbReference type="GO" id="GO:0051537">
    <property type="term" value="F:2 iron, 2 sulfur cluster binding"/>
    <property type="evidence" value="ECO:0007669"/>
    <property type="project" value="UniProtKB-ARBA"/>
</dbReference>
<dbReference type="GO" id="GO:0016226">
    <property type="term" value="P:iron-sulfur cluster assembly"/>
    <property type="evidence" value="ECO:0007669"/>
    <property type="project" value="InterPro"/>
</dbReference>
<dbReference type="EMBL" id="JAZHOF010000007">
    <property type="protein sequence ID" value="MEJ8573317.1"/>
    <property type="molecule type" value="Genomic_DNA"/>
</dbReference>